<dbReference type="PANTHER" id="PTHR33112:SF13">
    <property type="entry name" value="HETEROKARYON INCOMPATIBILITY DOMAIN-CONTAINING PROTEIN"/>
    <property type="match status" value="1"/>
</dbReference>
<evidence type="ECO:0000313" key="3">
    <source>
        <dbReference type="Proteomes" id="UP001303473"/>
    </source>
</evidence>
<proteinExistence type="predicted"/>
<evidence type="ECO:0000313" key="2">
    <source>
        <dbReference type="EMBL" id="KAK3934992.1"/>
    </source>
</evidence>
<keyword evidence="3" id="KW-1185">Reference proteome</keyword>
<organism evidence="2 3">
    <name type="scientific">Diplogelasinospora grovesii</name>
    <dbReference type="NCBI Taxonomy" id="303347"/>
    <lineage>
        <taxon>Eukaryota</taxon>
        <taxon>Fungi</taxon>
        <taxon>Dikarya</taxon>
        <taxon>Ascomycota</taxon>
        <taxon>Pezizomycotina</taxon>
        <taxon>Sordariomycetes</taxon>
        <taxon>Sordariomycetidae</taxon>
        <taxon>Sordariales</taxon>
        <taxon>Diplogelasinosporaceae</taxon>
        <taxon>Diplogelasinospora</taxon>
    </lineage>
</organism>
<protein>
    <submittedName>
        <fullName evidence="2">Heterokaryon incompatibility protein-domain-containing protein</fullName>
    </submittedName>
</protein>
<feature type="domain" description="Heterokaryon incompatibility" evidence="1">
    <location>
        <begin position="224"/>
        <end position="386"/>
    </location>
</feature>
<dbReference type="AlphaFoldDB" id="A0AAN6N013"/>
<dbReference type="Pfam" id="PF06985">
    <property type="entry name" value="HET"/>
    <property type="match status" value="1"/>
</dbReference>
<dbReference type="PANTHER" id="PTHR33112">
    <property type="entry name" value="DOMAIN PROTEIN, PUTATIVE-RELATED"/>
    <property type="match status" value="1"/>
</dbReference>
<name>A0AAN6N013_9PEZI</name>
<gene>
    <name evidence="2" type="ORF">QBC46DRAFT_424324</name>
</gene>
<dbReference type="InterPro" id="IPR010730">
    <property type="entry name" value="HET"/>
</dbReference>
<dbReference type="Proteomes" id="UP001303473">
    <property type="component" value="Unassembled WGS sequence"/>
</dbReference>
<reference evidence="3" key="1">
    <citation type="journal article" date="2023" name="Mol. Phylogenet. Evol.">
        <title>Genome-scale phylogeny and comparative genomics of the fungal order Sordariales.</title>
        <authorList>
            <person name="Hensen N."/>
            <person name="Bonometti L."/>
            <person name="Westerberg I."/>
            <person name="Brannstrom I.O."/>
            <person name="Guillou S."/>
            <person name="Cros-Aarteil S."/>
            <person name="Calhoun S."/>
            <person name="Haridas S."/>
            <person name="Kuo A."/>
            <person name="Mondo S."/>
            <person name="Pangilinan J."/>
            <person name="Riley R."/>
            <person name="LaButti K."/>
            <person name="Andreopoulos B."/>
            <person name="Lipzen A."/>
            <person name="Chen C."/>
            <person name="Yan M."/>
            <person name="Daum C."/>
            <person name="Ng V."/>
            <person name="Clum A."/>
            <person name="Steindorff A."/>
            <person name="Ohm R.A."/>
            <person name="Martin F."/>
            <person name="Silar P."/>
            <person name="Natvig D.O."/>
            <person name="Lalanne C."/>
            <person name="Gautier V."/>
            <person name="Ament-Velasquez S.L."/>
            <person name="Kruys A."/>
            <person name="Hutchinson M.I."/>
            <person name="Powell A.J."/>
            <person name="Barry K."/>
            <person name="Miller A.N."/>
            <person name="Grigoriev I.V."/>
            <person name="Debuchy R."/>
            <person name="Gladieux P."/>
            <person name="Hiltunen Thoren M."/>
            <person name="Johannesson H."/>
        </authorList>
    </citation>
    <scope>NUCLEOTIDE SEQUENCE [LARGE SCALE GENOMIC DNA]</scope>
    <source>
        <strain evidence="3">CBS 340.73</strain>
    </source>
</reference>
<sequence>MSPMRLCDLCSSLNMTTLAAHIHLGYLTSQTARYRSPHHHRFSSLKKSAVSCDMCALFLNAVTEHLCRILEKRDPPGSGTLLELASYMFSLAEAHADEGPQCYIKTQGKRFGITAILYHARYASEGEESVGLFAVRNYTDETRVAFTEVGSLPDWSLARKWIEKCKATHENCSVDVISSHEKYDIGPSEAQPQLKDILPSRLIDVGDNINEPRLFEDITPTTAYATLSHCWGRSRPLQTTTSNIGQHRLSIPLANMPLTFQHAVITARELGIKYLWIDSLCIIQGSSSDWEVECAKMASIFRRSVVTIYGPAATDSDSGFIHPRTPPYVAHLWEYRNPGEDKPKRATLIHLRTDSHLNSDYPSLYDTLTEKEKVSPIQRRGWILQEQILSPRNLYIGSYRMYFECTDTVTFEDIRHDVKGFPGALHGHRATNSMRREIKTSLYGRASLRQLWPMWCQLVQDYSQRALTEPSDKFPAISGIADCLLGGHSADYLAGLLRSSIRETLSWYVHLPKRELQRVIGYRAPTWSWASTDQSVSFVWEPYERSEEAGGVPMSGNGGIQIHDASVTVNGDNPYGKVAAASIKLTSVVRDSTVVICVPGGKEMPLDLIIRHPDIPQPAMFYPDEPQRWGLFIDDDDEADRYEDGVELGVIKYFLLGYSSTGDTCTAIAIEPCGSVQAASRYKPYRRIGLVIFVGWGPENYTRHWFHGCPSEEIELF</sequence>
<comment type="caution">
    <text evidence="2">The sequence shown here is derived from an EMBL/GenBank/DDBJ whole genome shotgun (WGS) entry which is preliminary data.</text>
</comment>
<accession>A0AAN6N013</accession>
<evidence type="ECO:0000259" key="1">
    <source>
        <dbReference type="Pfam" id="PF06985"/>
    </source>
</evidence>
<dbReference type="EMBL" id="MU853947">
    <property type="protein sequence ID" value="KAK3934992.1"/>
    <property type="molecule type" value="Genomic_DNA"/>
</dbReference>